<dbReference type="EMBL" id="VORT01000005">
    <property type="protein sequence ID" value="TXD73325.1"/>
    <property type="molecule type" value="Genomic_DNA"/>
</dbReference>
<dbReference type="Proteomes" id="UP000321497">
    <property type="component" value="Unassembled WGS sequence"/>
</dbReference>
<name>A0A5C6YZW1_9FLAO</name>
<dbReference type="GO" id="GO:0051262">
    <property type="term" value="P:protein tetramerization"/>
    <property type="evidence" value="ECO:0007669"/>
    <property type="project" value="InterPro"/>
</dbReference>
<evidence type="ECO:0000313" key="5">
    <source>
        <dbReference type="EMBL" id="TXD73325.1"/>
    </source>
</evidence>
<accession>A0A5C6YZW1</accession>
<dbReference type="GO" id="GO:0051082">
    <property type="term" value="F:unfolded protein binding"/>
    <property type="evidence" value="ECO:0007669"/>
    <property type="project" value="InterPro"/>
</dbReference>
<evidence type="ECO:0000256" key="3">
    <source>
        <dbReference type="ARBA" id="ARBA00022927"/>
    </source>
</evidence>
<dbReference type="Gene3D" id="3.10.420.10">
    <property type="entry name" value="SecB-like"/>
    <property type="match status" value="1"/>
</dbReference>
<dbReference type="AlphaFoldDB" id="A0A5C6YZW1"/>
<comment type="caution">
    <text evidence="5">The sequence shown here is derived from an EMBL/GenBank/DDBJ whole genome shotgun (WGS) entry which is preliminary data.</text>
</comment>
<dbReference type="InterPro" id="IPR035958">
    <property type="entry name" value="SecB-like_sf"/>
</dbReference>
<evidence type="ECO:0000256" key="4">
    <source>
        <dbReference type="ARBA" id="ARBA00023010"/>
    </source>
</evidence>
<dbReference type="InterPro" id="IPR003708">
    <property type="entry name" value="SecB"/>
</dbReference>
<evidence type="ECO:0008006" key="7">
    <source>
        <dbReference type="Google" id="ProtNLM"/>
    </source>
</evidence>
<dbReference type="OrthoDB" id="983047at2"/>
<dbReference type="RefSeq" id="WP_111846004.1">
    <property type="nucleotide sequence ID" value="NZ_UEGI01000033.1"/>
</dbReference>
<keyword evidence="6" id="KW-1185">Reference proteome</keyword>
<comment type="similarity">
    <text evidence="1">Belongs to the SecB family.</text>
</comment>
<dbReference type="GO" id="GO:0015031">
    <property type="term" value="P:protein transport"/>
    <property type="evidence" value="ECO:0007669"/>
    <property type="project" value="UniProtKB-KW"/>
</dbReference>
<keyword evidence="2" id="KW-0813">Transport</keyword>
<evidence type="ECO:0000256" key="1">
    <source>
        <dbReference type="ARBA" id="ARBA00009990"/>
    </source>
</evidence>
<dbReference type="SUPFAM" id="SSF54611">
    <property type="entry name" value="SecB-like"/>
    <property type="match status" value="1"/>
</dbReference>
<reference evidence="5 6" key="1">
    <citation type="submission" date="2019-08" db="EMBL/GenBank/DDBJ databases">
        <title>Genome of Aequorivita antarctica SW49 (type strain).</title>
        <authorList>
            <person name="Bowman J.P."/>
        </authorList>
    </citation>
    <scope>NUCLEOTIDE SEQUENCE [LARGE SCALE GENOMIC DNA]</scope>
    <source>
        <strain evidence="5 6">SW49</strain>
    </source>
</reference>
<keyword evidence="3" id="KW-0653">Protein transport</keyword>
<dbReference type="Pfam" id="PF02556">
    <property type="entry name" value="SecB"/>
    <property type="match status" value="1"/>
</dbReference>
<protein>
    <recommendedName>
        <fullName evidence="7">Protein-export chaperone SecB</fullName>
    </recommendedName>
</protein>
<evidence type="ECO:0000256" key="2">
    <source>
        <dbReference type="ARBA" id="ARBA00022448"/>
    </source>
</evidence>
<organism evidence="5 6">
    <name type="scientific">Aequorivita antarctica</name>
    <dbReference type="NCBI Taxonomy" id="153266"/>
    <lineage>
        <taxon>Bacteria</taxon>
        <taxon>Pseudomonadati</taxon>
        <taxon>Bacteroidota</taxon>
        <taxon>Flavobacteriia</taxon>
        <taxon>Flavobacteriales</taxon>
        <taxon>Flavobacteriaceae</taxon>
        <taxon>Aequorivita</taxon>
    </lineage>
</organism>
<proteinExistence type="inferred from homology"/>
<evidence type="ECO:0000313" key="6">
    <source>
        <dbReference type="Proteomes" id="UP000321497"/>
    </source>
</evidence>
<sequence length="138" mass="16049">MANQASFQLNDYIFNEIMLRFDKELPKELTVDIMPSGIFHIKNNSFDLTIEFIAFKDNDTKNPFIKIKCNGNFLFQNIKSQDEIPEYFYSNSIAILFPYLRAFISVLTLQSNIPPLVLPTYNLSNLEKPLKENTTINE</sequence>
<keyword evidence="4" id="KW-0811">Translocation</keyword>
<gene>
    <name evidence="5" type="ORF">ESU54_09335</name>
</gene>